<sequence length="96" mass="10741">MLAAQGYTWYYLSGDIYPLSLFGLLALVGLGILIHKNSRKVPEAKKRKVILFDALHIGVVAVLVSIPMPFLVWLYSAFMPLAIIQYGFKPFGQKRG</sequence>
<dbReference type="EMBL" id="JAATHJ010000022">
    <property type="protein sequence ID" value="NJP38411.1"/>
    <property type="molecule type" value="Genomic_DNA"/>
</dbReference>
<evidence type="ECO:0000313" key="3">
    <source>
        <dbReference type="Proteomes" id="UP000752012"/>
    </source>
</evidence>
<feature type="transmembrane region" description="Helical" evidence="1">
    <location>
        <begin position="49"/>
        <end position="66"/>
    </location>
</feature>
<dbReference type="Proteomes" id="UP000752012">
    <property type="component" value="Unassembled WGS sequence"/>
</dbReference>
<keyword evidence="1" id="KW-1133">Transmembrane helix</keyword>
<evidence type="ECO:0000256" key="1">
    <source>
        <dbReference type="SAM" id="Phobius"/>
    </source>
</evidence>
<protein>
    <submittedName>
        <fullName evidence="2">Uncharacterized protein</fullName>
    </submittedName>
</protein>
<organism evidence="2 3">
    <name type="scientific">Alkalicoccus luteus</name>
    <dbReference type="NCBI Taxonomy" id="1237094"/>
    <lineage>
        <taxon>Bacteria</taxon>
        <taxon>Bacillati</taxon>
        <taxon>Bacillota</taxon>
        <taxon>Bacilli</taxon>
        <taxon>Bacillales</taxon>
        <taxon>Bacillaceae</taxon>
        <taxon>Alkalicoccus</taxon>
    </lineage>
</organism>
<keyword evidence="1" id="KW-0812">Transmembrane</keyword>
<gene>
    <name evidence="2" type="ORF">HCN83_12515</name>
</gene>
<name>A0A969PQ93_9BACI</name>
<keyword evidence="1" id="KW-0472">Membrane</keyword>
<feature type="transmembrane region" description="Helical" evidence="1">
    <location>
        <begin position="16"/>
        <end position="37"/>
    </location>
</feature>
<dbReference type="AlphaFoldDB" id="A0A969PQ93"/>
<keyword evidence="3" id="KW-1185">Reference proteome</keyword>
<comment type="caution">
    <text evidence="2">The sequence shown here is derived from an EMBL/GenBank/DDBJ whole genome shotgun (WGS) entry which is preliminary data.</text>
</comment>
<evidence type="ECO:0000313" key="2">
    <source>
        <dbReference type="EMBL" id="NJP38411.1"/>
    </source>
</evidence>
<dbReference type="RefSeq" id="WP_168007869.1">
    <property type="nucleotide sequence ID" value="NZ_JAATHJ010000022.1"/>
</dbReference>
<accession>A0A969PQ93</accession>
<reference evidence="2 3" key="1">
    <citation type="submission" date="2020-03" db="EMBL/GenBank/DDBJ databases">
        <title>Assessment of the enzymatic potential of alkaline-tolerant lipase obtained from Bacillus luteus H11 (technogenic soil) for the bioremediation of saline soils contaminated with petroleum substances.</title>
        <authorList>
            <person name="Kalwasinska A."/>
        </authorList>
    </citation>
    <scope>NUCLEOTIDE SEQUENCE [LARGE SCALE GENOMIC DNA]</scope>
    <source>
        <strain evidence="2 3">H11</strain>
    </source>
</reference>
<proteinExistence type="predicted"/>